<protein>
    <submittedName>
        <fullName evidence="1">Uncharacterized protein</fullName>
    </submittedName>
</protein>
<name>A0A165ERP8_EXIGL</name>
<sequence length="113" mass="12533">MACEFYERSLSPTRITLRCANTSAGRGISAPLNWYQASTTGNHSGDDKDVVAKLGDKFPAKLGDKFPVKITQPVLFIARSRLKGLDLNTSHWAFLEQPDIVNAEIEKWLAVKV</sequence>
<dbReference type="InParanoid" id="A0A165ERP8"/>
<dbReference type="OrthoDB" id="408373at2759"/>
<dbReference type="Gene3D" id="3.40.50.1820">
    <property type="entry name" value="alpha/beta hydrolase"/>
    <property type="match status" value="1"/>
</dbReference>
<reference evidence="1 2" key="1">
    <citation type="journal article" date="2016" name="Mol. Biol. Evol.">
        <title>Comparative Genomics of Early-Diverging Mushroom-Forming Fungi Provides Insights into the Origins of Lignocellulose Decay Capabilities.</title>
        <authorList>
            <person name="Nagy L.G."/>
            <person name="Riley R."/>
            <person name="Tritt A."/>
            <person name="Adam C."/>
            <person name="Daum C."/>
            <person name="Floudas D."/>
            <person name="Sun H."/>
            <person name="Yadav J.S."/>
            <person name="Pangilinan J."/>
            <person name="Larsson K.H."/>
            <person name="Matsuura K."/>
            <person name="Barry K."/>
            <person name="Labutti K."/>
            <person name="Kuo R."/>
            <person name="Ohm R.A."/>
            <person name="Bhattacharya S.S."/>
            <person name="Shirouzu T."/>
            <person name="Yoshinaga Y."/>
            <person name="Martin F.M."/>
            <person name="Grigoriev I.V."/>
            <person name="Hibbett D.S."/>
        </authorList>
    </citation>
    <scope>NUCLEOTIDE SEQUENCE [LARGE SCALE GENOMIC DNA]</scope>
    <source>
        <strain evidence="1 2">HHB12029</strain>
    </source>
</reference>
<organism evidence="1 2">
    <name type="scientific">Exidia glandulosa HHB12029</name>
    <dbReference type="NCBI Taxonomy" id="1314781"/>
    <lineage>
        <taxon>Eukaryota</taxon>
        <taxon>Fungi</taxon>
        <taxon>Dikarya</taxon>
        <taxon>Basidiomycota</taxon>
        <taxon>Agaricomycotina</taxon>
        <taxon>Agaricomycetes</taxon>
        <taxon>Auriculariales</taxon>
        <taxon>Exidiaceae</taxon>
        <taxon>Exidia</taxon>
    </lineage>
</organism>
<dbReference type="InterPro" id="IPR029058">
    <property type="entry name" value="AB_hydrolase_fold"/>
</dbReference>
<accession>A0A165ERP8</accession>
<dbReference type="AlphaFoldDB" id="A0A165ERP8"/>
<evidence type="ECO:0000313" key="2">
    <source>
        <dbReference type="Proteomes" id="UP000077266"/>
    </source>
</evidence>
<dbReference type="SUPFAM" id="SSF53474">
    <property type="entry name" value="alpha/beta-Hydrolases"/>
    <property type="match status" value="1"/>
</dbReference>
<evidence type="ECO:0000313" key="1">
    <source>
        <dbReference type="EMBL" id="KZV87537.1"/>
    </source>
</evidence>
<keyword evidence="2" id="KW-1185">Reference proteome</keyword>
<gene>
    <name evidence="1" type="ORF">EXIGLDRAFT_839887</name>
</gene>
<proteinExistence type="predicted"/>
<dbReference type="Proteomes" id="UP000077266">
    <property type="component" value="Unassembled WGS sequence"/>
</dbReference>
<dbReference type="EMBL" id="KV426122">
    <property type="protein sequence ID" value="KZV87537.1"/>
    <property type="molecule type" value="Genomic_DNA"/>
</dbReference>